<dbReference type="CDD" id="cd06163">
    <property type="entry name" value="S2P-M50_PDZ_RseP-like"/>
    <property type="match status" value="1"/>
</dbReference>
<accession>A0A4U0Z4R0</accession>
<feature type="transmembrane region" description="Helical" evidence="11">
    <location>
        <begin position="416"/>
        <end position="437"/>
    </location>
</feature>
<keyword evidence="11" id="KW-0479">Metal-binding</keyword>
<comment type="subcellular location">
    <subcellularLocation>
        <location evidence="2">Membrane</location>
        <topology evidence="2">Multi-pass membrane protein</topology>
    </subcellularLocation>
</comment>
<sequence>MDIIGLMPSFGGLIWTVVAFVLALSVVVAVHEYGHYIVGRWSGIHAEVFSLGFGPVLWSRRDKRGTRWQIAALPFGGYVKFLGDSDAASGKDSLTIHGLSEQEKARTMHGAPLWARAATVAAGPGFNFILSILVFSGFFLLNGVATELPVVGKMKELPYSGQSLQAGDQILAVDGTETPDLSTFVTVGSALPPAATAEYRILRDGAELTVPGPYPLPPVADGVQAPSGANDAGMETGDVVLSIDGTPISAFSELRTAVGASDGKPLLLTVWRDGRTFEVTLVPRRMDLPTAEGFETRWLIGLSGGLFFSPETRTPGPFEAIGLAAGQTWTIVTTSLSGLWHMITGAISSCNLQGPLGIAEVSGAAAAQGAASFVWFIAMLSTAVGLMNLFPVPVLDGGHLVFHAFEAVTGKPPSDRVLRILMTGGLALLLGLMVFSLTNDLFC</sequence>
<feature type="transmembrane region" description="Helical" evidence="11">
    <location>
        <begin position="113"/>
        <end position="141"/>
    </location>
</feature>
<comment type="similarity">
    <text evidence="3 11">Belongs to the peptidase M50B family.</text>
</comment>
<comment type="cofactor">
    <cofactor evidence="1 11">
        <name>Zn(2+)</name>
        <dbReference type="ChEBI" id="CHEBI:29105"/>
    </cofactor>
</comment>
<dbReference type="GO" id="GO:0006508">
    <property type="term" value="P:proteolysis"/>
    <property type="evidence" value="ECO:0007669"/>
    <property type="project" value="UniProtKB-KW"/>
</dbReference>
<evidence type="ECO:0000256" key="6">
    <source>
        <dbReference type="ARBA" id="ARBA00022801"/>
    </source>
</evidence>
<dbReference type="Pfam" id="PF02163">
    <property type="entry name" value="Peptidase_M50"/>
    <property type="match status" value="1"/>
</dbReference>
<dbReference type="GO" id="GO:0046872">
    <property type="term" value="F:metal ion binding"/>
    <property type="evidence" value="ECO:0007669"/>
    <property type="project" value="UniProtKB-KW"/>
</dbReference>
<keyword evidence="6 11" id="KW-0378">Hydrolase</keyword>
<dbReference type="SUPFAM" id="SSF50156">
    <property type="entry name" value="PDZ domain-like"/>
    <property type="match status" value="2"/>
</dbReference>
<dbReference type="InterPro" id="IPR008915">
    <property type="entry name" value="Peptidase_M50"/>
</dbReference>
<dbReference type="AlphaFoldDB" id="A0A4U0Z4R0"/>
<keyword evidence="7 11" id="KW-0862">Zinc</keyword>
<evidence type="ECO:0000256" key="5">
    <source>
        <dbReference type="ARBA" id="ARBA00022692"/>
    </source>
</evidence>
<feature type="transmembrane region" description="Helical" evidence="11">
    <location>
        <begin position="12"/>
        <end position="31"/>
    </location>
</feature>
<dbReference type="Proteomes" id="UP000306340">
    <property type="component" value="Unassembled WGS sequence"/>
</dbReference>
<dbReference type="InterPro" id="IPR004387">
    <property type="entry name" value="Pept_M50_Zn"/>
</dbReference>
<keyword evidence="4 13" id="KW-0645">Protease</keyword>
<proteinExistence type="inferred from homology"/>
<evidence type="ECO:0000259" key="12">
    <source>
        <dbReference type="Pfam" id="PF02163"/>
    </source>
</evidence>
<dbReference type="Gene3D" id="2.30.42.10">
    <property type="match status" value="2"/>
</dbReference>
<evidence type="ECO:0000256" key="1">
    <source>
        <dbReference type="ARBA" id="ARBA00001947"/>
    </source>
</evidence>
<dbReference type="RefSeq" id="WP_136791031.1">
    <property type="nucleotide sequence ID" value="NZ_SWAU01000007.1"/>
</dbReference>
<reference evidence="13 14" key="1">
    <citation type="submission" date="2019-04" db="EMBL/GenBank/DDBJ databases">
        <title>Crypto-aerobic microbial life in anoxic (sulfidic) marine sediments.</title>
        <authorList>
            <person name="Bhattacharya S."/>
            <person name="Roy C."/>
            <person name="Mondal N."/>
            <person name="Sarkar J."/>
            <person name="Mandal S."/>
            <person name="Rameez M.J."/>
            <person name="Ghosh W."/>
        </authorList>
    </citation>
    <scope>NUCLEOTIDE SEQUENCE [LARGE SCALE GENOMIC DNA]</scope>
    <source>
        <strain evidence="13 14">SBBC</strain>
    </source>
</reference>
<evidence type="ECO:0000256" key="9">
    <source>
        <dbReference type="ARBA" id="ARBA00023049"/>
    </source>
</evidence>
<dbReference type="PANTHER" id="PTHR42837:SF2">
    <property type="entry name" value="MEMBRANE METALLOPROTEASE ARASP2, CHLOROPLASTIC-RELATED"/>
    <property type="match status" value="1"/>
</dbReference>
<evidence type="ECO:0000313" key="13">
    <source>
        <dbReference type="EMBL" id="TKA98246.1"/>
    </source>
</evidence>
<gene>
    <name evidence="13" type="primary">rseP</name>
    <name evidence="13" type="ORF">FAZ78_01670</name>
</gene>
<evidence type="ECO:0000256" key="10">
    <source>
        <dbReference type="ARBA" id="ARBA00023136"/>
    </source>
</evidence>
<keyword evidence="9 11" id="KW-0482">Metalloprotease</keyword>
<evidence type="ECO:0000256" key="11">
    <source>
        <dbReference type="RuleBase" id="RU362031"/>
    </source>
</evidence>
<evidence type="ECO:0000256" key="3">
    <source>
        <dbReference type="ARBA" id="ARBA00007931"/>
    </source>
</evidence>
<name>A0A4U0Z4R0_9RHOB</name>
<keyword evidence="8 11" id="KW-1133">Transmembrane helix</keyword>
<dbReference type="CDD" id="cd23081">
    <property type="entry name" value="cpPDZ_EcRseP-like"/>
    <property type="match status" value="1"/>
</dbReference>
<evidence type="ECO:0000313" key="14">
    <source>
        <dbReference type="Proteomes" id="UP000306340"/>
    </source>
</evidence>
<dbReference type="EMBL" id="SWAU01000007">
    <property type="protein sequence ID" value="TKA98246.1"/>
    <property type="molecule type" value="Genomic_DNA"/>
</dbReference>
<dbReference type="InterPro" id="IPR036034">
    <property type="entry name" value="PDZ_sf"/>
</dbReference>
<feature type="transmembrane region" description="Helical" evidence="11">
    <location>
        <begin position="373"/>
        <end position="395"/>
    </location>
</feature>
<dbReference type="NCBIfam" id="TIGR00054">
    <property type="entry name" value="RIP metalloprotease RseP"/>
    <property type="match status" value="1"/>
</dbReference>
<protein>
    <recommendedName>
        <fullName evidence="11">Zinc metalloprotease</fullName>
        <ecNumber evidence="11">3.4.24.-</ecNumber>
    </recommendedName>
</protein>
<evidence type="ECO:0000256" key="8">
    <source>
        <dbReference type="ARBA" id="ARBA00022989"/>
    </source>
</evidence>
<keyword evidence="10 11" id="KW-0472">Membrane</keyword>
<dbReference type="GO" id="GO:0004222">
    <property type="term" value="F:metalloendopeptidase activity"/>
    <property type="evidence" value="ECO:0007669"/>
    <property type="project" value="InterPro"/>
</dbReference>
<evidence type="ECO:0000256" key="4">
    <source>
        <dbReference type="ARBA" id="ARBA00022670"/>
    </source>
</evidence>
<feature type="domain" description="Peptidase M50" evidence="12">
    <location>
        <begin position="19"/>
        <end position="431"/>
    </location>
</feature>
<dbReference type="GO" id="GO:0016020">
    <property type="term" value="C:membrane"/>
    <property type="evidence" value="ECO:0007669"/>
    <property type="project" value="UniProtKB-SubCell"/>
</dbReference>
<feature type="transmembrane region" description="Helical" evidence="11">
    <location>
        <begin position="37"/>
        <end position="58"/>
    </location>
</feature>
<evidence type="ECO:0000256" key="2">
    <source>
        <dbReference type="ARBA" id="ARBA00004141"/>
    </source>
</evidence>
<dbReference type="PANTHER" id="PTHR42837">
    <property type="entry name" value="REGULATOR OF SIGMA-E PROTEASE RSEP"/>
    <property type="match status" value="1"/>
</dbReference>
<comment type="caution">
    <text evidence="13">The sequence shown here is derived from an EMBL/GenBank/DDBJ whole genome shotgun (WGS) entry which is preliminary data.</text>
</comment>
<keyword evidence="5 11" id="KW-0812">Transmembrane</keyword>
<dbReference type="EC" id="3.4.24.-" evidence="11"/>
<organism evidence="13 14">
    <name type="scientific">Cereibacter changlensis</name>
    <dbReference type="NCBI Taxonomy" id="402884"/>
    <lineage>
        <taxon>Bacteria</taxon>
        <taxon>Pseudomonadati</taxon>
        <taxon>Pseudomonadota</taxon>
        <taxon>Alphaproteobacteria</taxon>
        <taxon>Rhodobacterales</taxon>
        <taxon>Paracoccaceae</taxon>
        <taxon>Cereibacter</taxon>
    </lineage>
</organism>
<evidence type="ECO:0000256" key="7">
    <source>
        <dbReference type="ARBA" id="ARBA00022833"/>
    </source>
</evidence>